<dbReference type="OrthoDB" id="910748at2"/>
<evidence type="ECO:0000259" key="8">
    <source>
        <dbReference type="Pfam" id="PF01435"/>
    </source>
</evidence>
<protein>
    <recommendedName>
        <fullName evidence="8">Peptidase M48 domain-containing protein</fullName>
    </recommendedName>
</protein>
<dbReference type="InterPro" id="IPR001915">
    <property type="entry name" value="Peptidase_M48"/>
</dbReference>
<feature type="signal peptide" evidence="7">
    <location>
        <begin position="1"/>
        <end position="17"/>
    </location>
</feature>
<reference evidence="10" key="1">
    <citation type="submission" date="2019-01" db="EMBL/GenBank/DDBJ databases">
        <title>Cytophagaceae bacterium strain CAR-16.</title>
        <authorList>
            <person name="Chen W.-M."/>
        </authorList>
    </citation>
    <scope>NUCLEOTIDE SEQUENCE [LARGE SCALE GENOMIC DNA]</scope>
    <source>
        <strain evidence="10">ICH-30</strain>
    </source>
</reference>
<sequence>MRIFFLFLFFNSTSCFAQNIEFDYLPQNKDSLEKYVNEVNNKKIKKFGDNYHKKIKENIQERKAVFLNKISDSSFVFNKRITAYLNTILKEIYFSNPEINKNDFYFFIDKSQLPNAACYGNGIFTVNLGLFKYVNSDDELAYILCHEIAHYVLEHNDKSLLNYFETINSKENKKKIKVLKNQKYGKRKAYSELIEDLSYNFLMRSQEVEIEADSLGLLLFKNTKFNINASITSLKNLELSDKLLFNEDPKLKENFNFQNYPFKDVWIKKDETLFDITKSSDDFILDKDSLSSHPSIPLRIEKLNFLINNRTSSIVENTNELNEIKKLVSFVSIINFIDSNKLDMAFYQCLVMHNQKLIDSKMYAEIMSKLLRRTYELKEKHTFGRYVSPIYPFSDELYLNDVKQFLHNLELKNIRKIGLNFCLSYKEIMKQNKEFKETLNYFSSLNH</sequence>
<evidence type="ECO:0000256" key="6">
    <source>
        <dbReference type="ARBA" id="ARBA00023049"/>
    </source>
</evidence>
<keyword evidence="5" id="KW-0862">Zinc</keyword>
<keyword evidence="3" id="KW-0479">Metal-binding</keyword>
<dbReference type="Proteomes" id="UP000289734">
    <property type="component" value="Unassembled WGS sequence"/>
</dbReference>
<proteinExistence type="predicted"/>
<dbReference type="GO" id="GO:0051603">
    <property type="term" value="P:proteolysis involved in protein catabolic process"/>
    <property type="evidence" value="ECO:0007669"/>
    <property type="project" value="TreeGrafter"/>
</dbReference>
<gene>
    <name evidence="9" type="ORF">EQG68_01450</name>
</gene>
<comment type="caution">
    <text evidence="9">The sequence shown here is derived from an EMBL/GenBank/DDBJ whole genome shotgun (WGS) entry which is preliminary data.</text>
</comment>
<dbReference type="AlphaFoldDB" id="A0A4Q1KYX1"/>
<name>A0A4Q1KYX1_9FLAO</name>
<dbReference type="PANTHER" id="PTHR22726:SF1">
    <property type="entry name" value="METALLOENDOPEPTIDASE OMA1, MITOCHONDRIAL"/>
    <property type="match status" value="1"/>
</dbReference>
<evidence type="ECO:0000256" key="4">
    <source>
        <dbReference type="ARBA" id="ARBA00022801"/>
    </source>
</evidence>
<keyword evidence="2" id="KW-0645">Protease</keyword>
<keyword evidence="10" id="KW-1185">Reference proteome</keyword>
<feature type="chain" id="PRO_5020844267" description="Peptidase M48 domain-containing protein" evidence="7">
    <location>
        <begin position="18"/>
        <end position="447"/>
    </location>
</feature>
<evidence type="ECO:0000313" key="9">
    <source>
        <dbReference type="EMBL" id="RXR35591.1"/>
    </source>
</evidence>
<evidence type="ECO:0000313" key="10">
    <source>
        <dbReference type="Proteomes" id="UP000289734"/>
    </source>
</evidence>
<keyword evidence="6" id="KW-0482">Metalloprotease</keyword>
<evidence type="ECO:0000256" key="1">
    <source>
        <dbReference type="ARBA" id="ARBA00001947"/>
    </source>
</evidence>
<dbReference type="PANTHER" id="PTHR22726">
    <property type="entry name" value="METALLOENDOPEPTIDASE OMA1"/>
    <property type="match status" value="1"/>
</dbReference>
<dbReference type="RefSeq" id="WP_129463011.1">
    <property type="nucleotide sequence ID" value="NZ_SBKQ01000001.1"/>
</dbReference>
<evidence type="ECO:0000256" key="5">
    <source>
        <dbReference type="ARBA" id="ARBA00022833"/>
    </source>
</evidence>
<evidence type="ECO:0000256" key="7">
    <source>
        <dbReference type="SAM" id="SignalP"/>
    </source>
</evidence>
<evidence type="ECO:0000256" key="3">
    <source>
        <dbReference type="ARBA" id="ARBA00022723"/>
    </source>
</evidence>
<keyword evidence="4" id="KW-0378">Hydrolase</keyword>
<dbReference type="Gene3D" id="3.30.2010.10">
    <property type="entry name" value="Metalloproteases ('zincins'), catalytic domain"/>
    <property type="match status" value="1"/>
</dbReference>
<dbReference type="InterPro" id="IPR051156">
    <property type="entry name" value="Mito/Outer_Membr_Metalloprot"/>
</dbReference>
<evidence type="ECO:0000256" key="2">
    <source>
        <dbReference type="ARBA" id="ARBA00022670"/>
    </source>
</evidence>
<organism evidence="9 10">
    <name type="scientific">Flavobacterium piscinae</name>
    <dbReference type="NCBI Taxonomy" id="2506424"/>
    <lineage>
        <taxon>Bacteria</taxon>
        <taxon>Pseudomonadati</taxon>
        <taxon>Bacteroidota</taxon>
        <taxon>Flavobacteriia</taxon>
        <taxon>Flavobacteriales</taxon>
        <taxon>Flavobacteriaceae</taxon>
        <taxon>Flavobacterium</taxon>
    </lineage>
</organism>
<dbReference type="Pfam" id="PF01435">
    <property type="entry name" value="Peptidase_M48"/>
    <property type="match status" value="1"/>
</dbReference>
<dbReference type="GO" id="GO:0004222">
    <property type="term" value="F:metalloendopeptidase activity"/>
    <property type="evidence" value="ECO:0007669"/>
    <property type="project" value="InterPro"/>
</dbReference>
<dbReference type="EMBL" id="SBKQ01000001">
    <property type="protein sequence ID" value="RXR35591.1"/>
    <property type="molecule type" value="Genomic_DNA"/>
</dbReference>
<feature type="domain" description="Peptidase M48" evidence="8">
    <location>
        <begin position="83"/>
        <end position="304"/>
    </location>
</feature>
<dbReference type="GO" id="GO:0046872">
    <property type="term" value="F:metal ion binding"/>
    <property type="evidence" value="ECO:0007669"/>
    <property type="project" value="UniProtKB-KW"/>
</dbReference>
<dbReference type="GO" id="GO:0016020">
    <property type="term" value="C:membrane"/>
    <property type="evidence" value="ECO:0007669"/>
    <property type="project" value="TreeGrafter"/>
</dbReference>
<comment type="cofactor">
    <cofactor evidence="1">
        <name>Zn(2+)</name>
        <dbReference type="ChEBI" id="CHEBI:29105"/>
    </cofactor>
</comment>
<keyword evidence="7" id="KW-0732">Signal</keyword>
<accession>A0A4Q1KYX1</accession>
<dbReference type="CDD" id="cd07324">
    <property type="entry name" value="M48C_Oma1-like"/>
    <property type="match status" value="1"/>
</dbReference>